<dbReference type="Proteomes" id="UP000181951">
    <property type="component" value="Unassembled WGS sequence"/>
</dbReference>
<dbReference type="EMBL" id="FODD01000025">
    <property type="protein sequence ID" value="SEO38931.1"/>
    <property type="molecule type" value="Genomic_DNA"/>
</dbReference>
<evidence type="ECO:0000256" key="1">
    <source>
        <dbReference type="ARBA" id="ARBA00004162"/>
    </source>
</evidence>
<feature type="transmembrane region" description="Helical" evidence="11">
    <location>
        <begin position="12"/>
        <end position="28"/>
    </location>
</feature>
<dbReference type="Pfam" id="PF02699">
    <property type="entry name" value="YajC"/>
    <property type="match status" value="1"/>
</dbReference>
<sequence length="168" mass="17824">MAARRNVQTVNIGILLPLILIVGVMFMMSRSAKNKQRQASEMRSKMEPGTGVRTIGGMYAVVKEVNDETVLLELTDGVHVHFAKNAIAVVLGEDEFNRIVHGIEPEGVEHDGDDTLTAGDGADDADEAKAGTEDAKVEAEDAPIDLSKSEAPADAAPEQNGSAARDAK</sequence>
<feature type="region of interest" description="Disordered" evidence="10">
    <location>
        <begin position="103"/>
        <end position="168"/>
    </location>
</feature>
<evidence type="ECO:0000256" key="5">
    <source>
        <dbReference type="ARBA" id="ARBA00022692"/>
    </source>
</evidence>
<gene>
    <name evidence="12" type="ORF">SAMN05216267_102511</name>
</gene>
<protein>
    <submittedName>
        <fullName evidence="12">Preprotein translocase subunit YajC</fullName>
    </submittedName>
</protein>
<dbReference type="PANTHER" id="PTHR33909:SF1">
    <property type="entry name" value="SEC TRANSLOCON ACCESSORY COMPLEX SUBUNIT YAJC"/>
    <property type="match status" value="1"/>
</dbReference>
<keyword evidence="8" id="KW-0811">Translocation</keyword>
<evidence type="ECO:0000256" key="10">
    <source>
        <dbReference type="SAM" id="MobiDB-lite"/>
    </source>
</evidence>
<reference evidence="12 13" key="1">
    <citation type="submission" date="2016-10" db="EMBL/GenBank/DDBJ databases">
        <authorList>
            <person name="de Groot N.N."/>
        </authorList>
    </citation>
    <scope>NUCLEOTIDE SEQUENCE [LARGE SCALE GENOMIC DNA]</scope>
    <source>
        <strain evidence="12 13">CGMCC 4.2026</strain>
    </source>
</reference>
<evidence type="ECO:0000256" key="4">
    <source>
        <dbReference type="ARBA" id="ARBA00022475"/>
    </source>
</evidence>
<dbReference type="InterPro" id="IPR003849">
    <property type="entry name" value="Preprotein_translocase_YajC"/>
</dbReference>
<evidence type="ECO:0000256" key="7">
    <source>
        <dbReference type="ARBA" id="ARBA00022989"/>
    </source>
</evidence>
<keyword evidence="13" id="KW-1185">Reference proteome</keyword>
<evidence type="ECO:0000256" key="8">
    <source>
        <dbReference type="ARBA" id="ARBA00023010"/>
    </source>
</evidence>
<keyword evidence="9 11" id="KW-0472">Membrane</keyword>
<feature type="compositionally biased region" description="Basic and acidic residues" evidence="10">
    <location>
        <begin position="127"/>
        <end position="139"/>
    </location>
</feature>
<comment type="subcellular location">
    <subcellularLocation>
        <location evidence="1">Cell membrane</location>
        <topology evidence="1">Single-pass membrane protein</topology>
    </subcellularLocation>
</comment>
<evidence type="ECO:0000313" key="12">
    <source>
        <dbReference type="EMBL" id="SEO38931.1"/>
    </source>
</evidence>
<evidence type="ECO:0000256" key="11">
    <source>
        <dbReference type="SAM" id="Phobius"/>
    </source>
</evidence>
<keyword evidence="7 11" id="KW-1133">Transmembrane helix</keyword>
<proteinExistence type="inferred from homology"/>
<dbReference type="STRING" id="310780.SAMN05216267_102511"/>
<evidence type="ECO:0000256" key="2">
    <source>
        <dbReference type="ARBA" id="ARBA00006742"/>
    </source>
</evidence>
<dbReference type="GO" id="GO:0015031">
    <property type="term" value="P:protein transport"/>
    <property type="evidence" value="ECO:0007669"/>
    <property type="project" value="UniProtKB-KW"/>
</dbReference>
<dbReference type="SMART" id="SM01323">
    <property type="entry name" value="YajC"/>
    <property type="match status" value="1"/>
</dbReference>
<evidence type="ECO:0000313" key="13">
    <source>
        <dbReference type="Proteomes" id="UP000181951"/>
    </source>
</evidence>
<evidence type="ECO:0000256" key="9">
    <source>
        <dbReference type="ARBA" id="ARBA00023136"/>
    </source>
</evidence>
<comment type="similarity">
    <text evidence="2">Belongs to the YajC family.</text>
</comment>
<dbReference type="PANTHER" id="PTHR33909">
    <property type="entry name" value="SEC TRANSLOCON ACCESSORY COMPLEX SUBUNIT YAJC"/>
    <property type="match status" value="1"/>
</dbReference>
<keyword evidence="4" id="KW-1003">Cell membrane</keyword>
<dbReference type="AlphaFoldDB" id="A0A1H8PAV8"/>
<keyword evidence="3" id="KW-0813">Transport</keyword>
<name>A0A1H8PAV8_9ACTN</name>
<evidence type="ECO:0000256" key="3">
    <source>
        <dbReference type="ARBA" id="ARBA00022448"/>
    </source>
</evidence>
<evidence type="ECO:0000256" key="6">
    <source>
        <dbReference type="ARBA" id="ARBA00022927"/>
    </source>
</evidence>
<dbReference type="GO" id="GO:0005886">
    <property type="term" value="C:plasma membrane"/>
    <property type="evidence" value="ECO:0007669"/>
    <property type="project" value="UniProtKB-SubCell"/>
</dbReference>
<dbReference type="NCBIfam" id="TIGR00739">
    <property type="entry name" value="yajC"/>
    <property type="match status" value="1"/>
</dbReference>
<accession>A0A1H8PAV8</accession>
<keyword evidence="6" id="KW-0653">Protein transport</keyword>
<organism evidence="12 13">
    <name type="scientific">Actinacidiphila rubida</name>
    <dbReference type="NCBI Taxonomy" id="310780"/>
    <lineage>
        <taxon>Bacteria</taxon>
        <taxon>Bacillati</taxon>
        <taxon>Actinomycetota</taxon>
        <taxon>Actinomycetes</taxon>
        <taxon>Kitasatosporales</taxon>
        <taxon>Streptomycetaceae</taxon>
        <taxon>Actinacidiphila</taxon>
    </lineage>
</organism>
<keyword evidence="5 11" id="KW-0812">Transmembrane</keyword>